<evidence type="ECO:0000256" key="5">
    <source>
        <dbReference type="ARBA" id="ARBA00022801"/>
    </source>
</evidence>
<evidence type="ECO:0000313" key="11">
    <source>
        <dbReference type="Proteomes" id="UP000799776"/>
    </source>
</evidence>
<keyword evidence="3" id="KW-0964">Secreted</keyword>
<dbReference type="InterPro" id="IPR029058">
    <property type="entry name" value="AB_hydrolase_fold"/>
</dbReference>
<feature type="signal peptide" evidence="8">
    <location>
        <begin position="1"/>
        <end position="16"/>
    </location>
</feature>
<dbReference type="EC" id="3.1.1.-" evidence="8"/>
<comment type="similarity">
    <text evidence="2 8">Belongs to the type-B carboxylesterase/lipase family.</text>
</comment>
<evidence type="ECO:0000259" key="9">
    <source>
        <dbReference type="Pfam" id="PF00135"/>
    </source>
</evidence>
<evidence type="ECO:0000256" key="1">
    <source>
        <dbReference type="ARBA" id="ARBA00004613"/>
    </source>
</evidence>
<dbReference type="Gene3D" id="3.40.50.1820">
    <property type="entry name" value="alpha/beta hydrolase"/>
    <property type="match status" value="1"/>
</dbReference>
<dbReference type="GO" id="GO:0006629">
    <property type="term" value="P:lipid metabolic process"/>
    <property type="evidence" value="ECO:0007669"/>
    <property type="project" value="UniProtKB-KW"/>
</dbReference>
<evidence type="ECO:0000256" key="7">
    <source>
        <dbReference type="ARBA" id="ARBA00023180"/>
    </source>
</evidence>
<dbReference type="InterPro" id="IPR050309">
    <property type="entry name" value="Type-B_Carboxylest/Lipase"/>
</dbReference>
<dbReference type="InterPro" id="IPR019826">
    <property type="entry name" value="Carboxylesterase_B_AS"/>
</dbReference>
<keyword evidence="11" id="KW-1185">Reference proteome</keyword>
<keyword evidence="4 8" id="KW-0732">Signal</keyword>
<gene>
    <name evidence="10" type="ORF">K490DRAFT_49497</name>
</gene>
<proteinExistence type="inferred from homology"/>
<feature type="domain" description="Carboxylesterase type B" evidence="9">
    <location>
        <begin position="22"/>
        <end position="547"/>
    </location>
</feature>
<evidence type="ECO:0000256" key="3">
    <source>
        <dbReference type="ARBA" id="ARBA00022525"/>
    </source>
</evidence>
<dbReference type="AlphaFoldDB" id="A0A9P4LUL9"/>
<evidence type="ECO:0000256" key="4">
    <source>
        <dbReference type="ARBA" id="ARBA00022729"/>
    </source>
</evidence>
<dbReference type="InterPro" id="IPR002018">
    <property type="entry name" value="CarbesteraseB"/>
</dbReference>
<dbReference type="EMBL" id="ML978743">
    <property type="protein sequence ID" value="KAF2084284.1"/>
    <property type="molecule type" value="Genomic_DNA"/>
</dbReference>
<dbReference type="PROSITE" id="PS00122">
    <property type="entry name" value="CARBOXYLESTERASE_B_1"/>
    <property type="match status" value="1"/>
</dbReference>
<dbReference type="GO" id="GO:0005576">
    <property type="term" value="C:extracellular region"/>
    <property type="evidence" value="ECO:0007669"/>
    <property type="project" value="UniProtKB-SubCell"/>
</dbReference>
<dbReference type="SUPFAM" id="SSF53474">
    <property type="entry name" value="alpha/beta-Hydrolases"/>
    <property type="match status" value="1"/>
</dbReference>
<evidence type="ECO:0000256" key="8">
    <source>
        <dbReference type="RuleBase" id="RU361235"/>
    </source>
</evidence>
<comment type="subcellular location">
    <subcellularLocation>
        <location evidence="1">Secreted</location>
    </subcellularLocation>
</comment>
<comment type="caution">
    <text evidence="10">The sequence shown here is derived from an EMBL/GenBank/DDBJ whole genome shotgun (WGS) entry which is preliminary data.</text>
</comment>
<dbReference type="GO" id="GO:0016787">
    <property type="term" value="F:hydrolase activity"/>
    <property type="evidence" value="ECO:0007669"/>
    <property type="project" value="UniProtKB-KW"/>
</dbReference>
<reference evidence="10" key="1">
    <citation type="journal article" date="2020" name="Stud. Mycol.">
        <title>101 Dothideomycetes genomes: a test case for predicting lifestyles and emergence of pathogens.</title>
        <authorList>
            <person name="Haridas S."/>
            <person name="Albert R."/>
            <person name="Binder M."/>
            <person name="Bloem J."/>
            <person name="Labutti K."/>
            <person name="Salamov A."/>
            <person name="Andreopoulos B."/>
            <person name="Baker S."/>
            <person name="Barry K."/>
            <person name="Bills G."/>
            <person name="Bluhm B."/>
            <person name="Cannon C."/>
            <person name="Castanera R."/>
            <person name="Culley D."/>
            <person name="Daum C."/>
            <person name="Ezra D."/>
            <person name="Gonzalez J."/>
            <person name="Henrissat B."/>
            <person name="Kuo A."/>
            <person name="Liang C."/>
            <person name="Lipzen A."/>
            <person name="Lutzoni F."/>
            <person name="Magnuson J."/>
            <person name="Mondo S."/>
            <person name="Nolan M."/>
            <person name="Ohm R."/>
            <person name="Pangilinan J."/>
            <person name="Park H.-J."/>
            <person name="Ramirez L."/>
            <person name="Alfaro M."/>
            <person name="Sun H."/>
            <person name="Tritt A."/>
            <person name="Yoshinaga Y."/>
            <person name="Zwiers L.-H."/>
            <person name="Turgeon B."/>
            <person name="Goodwin S."/>
            <person name="Spatafora J."/>
            <person name="Crous P."/>
            <person name="Grigoriev I."/>
        </authorList>
    </citation>
    <scope>NUCLEOTIDE SEQUENCE</scope>
    <source>
        <strain evidence="10">CBS 121410</strain>
    </source>
</reference>
<dbReference type="Pfam" id="PF00135">
    <property type="entry name" value="COesterase"/>
    <property type="match status" value="1"/>
</dbReference>
<feature type="chain" id="PRO_5040527969" description="Carboxylic ester hydrolase" evidence="8">
    <location>
        <begin position="17"/>
        <end position="559"/>
    </location>
</feature>
<evidence type="ECO:0000256" key="2">
    <source>
        <dbReference type="ARBA" id="ARBA00005964"/>
    </source>
</evidence>
<sequence length="559" mass="61158">MWSLLTLFATFTFASALSFLSQPSVKITNGTVLGYRLAGVDSFKGIPFAQPPVGQLRLRTPQPLNQSFGTFSATNTMPQMCPQFDAPLDVPSPTPQVFLDIINSEPVSNLTNQGEDCLTLNVQRPANTTGNSKLPVVIWIYGGGFEGGSTISSPTNDATAIINRAVALNAPVVYVSMNYRLSHFGFLGGKEVQAAGISNLGLLDQRLAMKWVQDNIAAFGGDPRKVTIWGESAGSLSVLDHLIAKNGDNTYHGKPLFHGAILDSGSMLPAESISSARAQDVFNRVVTAGGCDNSTDILACLRSLPYEKFKLAGQVVPSASGYQSVNVYYLPRPDNSSNFYPQSADQAIYAGDYAKVPVLIGNQQDEGTLPALFPYNITNNEQVVEYLKLYFPQAPNGTVQRLVNVYPDNPADGAPYNTGDLNNWYPEFKRIAAIIGDLYYILVRRVYLESVSETIPAWSYLSTYDHLTSILGTTHGSDLSVIYGAVQTAPLQPSPLDYFISFVNHFDPNGLFPQQNFPKYCNVTKQMLSFNNGSNSVITDDFRTEQYKVFKEVFSMLLH</sequence>
<protein>
    <recommendedName>
        <fullName evidence="8">Carboxylic ester hydrolase</fullName>
        <ecNumber evidence="8">3.1.1.-</ecNumber>
    </recommendedName>
</protein>
<keyword evidence="6" id="KW-0443">Lipid metabolism</keyword>
<keyword evidence="7" id="KW-0325">Glycoprotein</keyword>
<dbReference type="PANTHER" id="PTHR11559">
    <property type="entry name" value="CARBOXYLESTERASE"/>
    <property type="match status" value="1"/>
</dbReference>
<dbReference type="FunFam" id="3.40.50.1820:FF:000213">
    <property type="entry name" value="Carboxylic ester hydrolase"/>
    <property type="match status" value="1"/>
</dbReference>
<dbReference type="Proteomes" id="UP000799776">
    <property type="component" value="Unassembled WGS sequence"/>
</dbReference>
<evidence type="ECO:0000256" key="6">
    <source>
        <dbReference type="ARBA" id="ARBA00023098"/>
    </source>
</evidence>
<evidence type="ECO:0000313" key="10">
    <source>
        <dbReference type="EMBL" id="KAF2084284.1"/>
    </source>
</evidence>
<keyword evidence="5 8" id="KW-0378">Hydrolase</keyword>
<organism evidence="10 11">
    <name type="scientific">Saccharata proteae CBS 121410</name>
    <dbReference type="NCBI Taxonomy" id="1314787"/>
    <lineage>
        <taxon>Eukaryota</taxon>
        <taxon>Fungi</taxon>
        <taxon>Dikarya</taxon>
        <taxon>Ascomycota</taxon>
        <taxon>Pezizomycotina</taxon>
        <taxon>Dothideomycetes</taxon>
        <taxon>Dothideomycetes incertae sedis</taxon>
        <taxon>Botryosphaeriales</taxon>
        <taxon>Saccharataceae</taxon>
        <taxon>Saccharata</taxon>
    </lineage>
</organism>
<accession>A0A9P4LUL9</accession>
<dbReference type="OrthoDB" id="408631at2759"/>
<name>A0A9P4LUL9_9PEZI</name>